<dbReference type="Proteomes" id="UP000765845">
    <property type="component" value="Unassembled WGS sequence"/>
</dbReference>
<keyword evidence="2" id="KW-0472">Membrane</keyword>
<evidence type="ECO:0000259" key="3">
    <source>
        <dbReference type="Pfam" id="PF05433"/>
    </source>
</evidence>
<sequence length="181" mass="19301">MNNAFLVGGGIALAAITATGSYTAYQYAEPKAQFAEVLAVKPLTETYFVSREECYDEVIQEQAPAADTNQVTGTVIGAIVGAVVGNQVGGGNGKKLATVAGAAAGGYAGKRVQEDMQRKNIQTRTERRCQTLQDPQERVTGYRVTYQLGEQTETIVMDHEPGARIPVKDGELQFDVAANTP</sequence>
<dbReference type="InterPro" id="IPR051407">
    <property type="entry name" value="Bact_OM_lipoprot/Surf_antigen"/>
</dbReference>
<proteinExistence type="predicted"/>
<dbReference type="NCBIfam" id="NF008437">
    <property type="entry name" value="PRK11280.1"/>
    <property type="match status" value="1"/>
</dbReference>
<name>A0ABX1GJ85_9GAMM</name>
<comment type="subcellular location">
    <subcellularLocation>
        <location evidence="1">Membrane</location>
    </subcellularLocation>
</comment>
<reference evidence="4 5" key="1">
    <citation type="submission" date="2020-04" db="EMBL/GenBank/DDBJ databases">
        <authorList>
            <person name="Yoon J."/>
        </authorList>
    </citation>
    <scope>NUCLEOTIDE SEQUENCE [LARGE SCALE GENOMIC DNA]</scope>
    <source>
        <strain evidence="4 5">KMU-166</strain>
    </source>
</reference>
<dbReference type="EMBL" id="JAAWWK010000005">
    <property type="protein sequence ID" value="NKI18417.1"/>
    <property type="molecule type" value="Genomic_DNA"/>
</dbReference>
<keyword evidence="5" id="KW-1185">Reference proteome</keyword>
<dbReference type="Pfam" id="PF05433">
    <property type="entry name" value="Rick_17kDa_Anti"/>
    <property type="match status" value="1"/>
</dbReference>
<dbReference type="InterPro" id="IPR008816">
    <property type="entry name" value="Gly_zipper_2TM_dom"/>
</dbReference>
<accession>A0ABX1GJ85</accession>
<protein>
    <submittedName>
        <fullName evidence="4">Glycine zipper 2TM domain-containing protein</fullName>
    </submittedName>
</protein>
<evidence type="ECO:0000313" key="5">
    <source>
        <dbReference type="Proteomes" id="UP000765845"/>
    </source>
</evidence>
<dbReference type="RefSeq" id="WP_168450957.1">
    <property type="nucleotide sequence ID" value="NZ_JAAWWK010000005.1"/>
</dbReference>
<evidence type="ECO:0000256" key="2">
    <source>
        <dbReference type="ARBA" id="ARBA00023136"/>
    </source>
</evidence>
<gene>
    <name evidence="4" type="ORF">HCU74_13450</name>
</gene>
<organism evidence="4 5">
    <name type="scientific">Spongiibacter thalassae</name>
    <dbReference type="NCBI Taxonomy" id="2721624"/>
    <lineage>
        <taxon>Bacteria</taxon>
        <taxon>Pseudomonadati</taxon>
        <taxon>Pseudomonadota</taxon>
        <taxon>Gammaproteobacteria</taxon>
        <taxon>Cellvibrionales</taxon>
        <taxon>Spongiibacteraceae</taxon>
        <taxon>Spongiibacter</taxon>
    </lineage>
</organism>
<feature type="domain" description="Glycine zipper 2TM" evidence="3">
    <location>
        <begin position="73"/>
        <end position="112"/>
    </location>
</feature>
<evidence type="ECO:0000256" key="1">
    <source>
        <dbReference type="ARBA" id="ARBA00004370"/>
    </source>
</evidence>
<dbReference type="PANTHER" id="PTHR35603">
    <property type="match status" value="1"/>
</dbReference>
<evidence type="ECO:0000313" key="4">
    <source>
        <dbReference type="EMBL" id="NKI18417.1"/>
    </source>
</evidence>
<dbReference type="PANTHER" id="PTHR35603:SF2">
    <property type="entry name" value="OUTER MEMBRANE LIPOPROTEIN"/>
    <property type="match status" value="1"/>
</dbReference>
<comment type="caution">
    <text evidence="4">The sequence shown here is derived from an EMBL/GenBank/DDBJ whole genome shotgun (WGS) entry which is preliminary data.</text>
</comment>